<gene>
    <name evidence="3" type="ORF">A0U93_06345</name>
</gene>
<organism evidence="3 4">
    <name type="scientific">Neoasaia chiangmaiensis</name>
    <dbReference type="NCBI Taxonomy" id="320497"/>
    <lineage>
        <taxon>Bacteria</taxon>
        <taxon>Pseudomonadati</taxon>
        <taxon>Pseudomonadota</taxon>
        <taxon>Alphaproteobacteria</taxon>
        <taxon>Acetobacterales</taxon>
        <taxon>Acetobacteraceae</taxon>
        <taxon>Neoasaia</taxon>
    </lineage>
</organism>
<dbReference type="STRING" id="320497.A0U93_06345"/>
<evidence type="ECO:0000313" key="3">
    <source>
        <dbReference type="EMBL" id="AQS89340.1"/>
    </source>
</evidence>
<dbReference type="PANTHER" id="PTHR30203">
    <property type="entry name" value="OUTER MEMBRANE CATION EFFLUX PROTEIN"/>
    <property type="match status" value="1"/>
</dbReference>
<name>A0A1U9KUL2_9PROT</name>
<keyword evidence="4" id="KW-1185">Reference proteome</keyword>
<keyword evidence="2" id="KW-0812">Transmembrane</keyword>
<dbReference type="AlphaFoldDB" id="A0A1U9KUL2"/>
<protein>
    <submittedName>
        <fullName evidence="3">Secretion protein</fullName>
    </submittedName>
</protein>
<evidence type="ECO:0000256" key="1">
    <source>
        <dbReference type="ARBA" id="ARBA00007613"/>
    </source>
</evidence>
<proteinExistence type="inferred from homology"/>
<dbReference type="NCBIfam" id="TIGR01845">
    <property type="entry name" value="outer_NodT"/>
    <property type="match status" value="1"/>
</dbReference>
<dbReference type="EMBL" id="CP014691">
    <property type="protein sequence ID" value="AQS89340.1"/>
    <property type="molecule type" value="Genomic_DNA"/>
</dbReference>
<keyword evidence="2" id="KW-0564">Palmitate</keyword>
<accession>A0A1U9KUL2</accession>
<sequence>MASLSACDLAPDYHPPSYLYPNGWRGHGVMTDGRPADGTPHGDWWKMFKDPELDALEGRMLLVNPDLQAQAEAFTQSRDIARETEAQLYPQVTGNAGGAKYKSSLTRLWRSSSTALTYESSEFYSGAATWEPDFWDRIRNNTRLQKNLAQASAADYANTRLSLEAELASDYIGLRGLDAQIAVYADSIRYYQTAVQITKLRQSGAIAAGLDVSRAEDQLYSTMASQSNAVAQRQVLEHAIAVLTNTVPAAFHVVPETSQNMRFGNVYVAAGLPSQLLERRPDVAAAERNMAAASRAIGVSRAAFYPDVTFSASGGFMNNGFDLANLANSMWQYGVQAVEPLFTGGLRRAALQRAWSQYRQSADNYRSVVLSAFQDVEDGLSQTGQFKVQQERQAQAVAAALRTQRMTMALYTGGLTNYLDVVVAQQAALVARIDEVQAQTIQLQATVRLVRALGGGWDRSELPSIKSIDPIHALQYEGLHHPLPAGGIETHESPADGDLGGNYALPQVAGGLTAPSQGR</sequence>
<dbReference type="RefSeq" id="WP_147150796.1">
    <property type="nucleotide sequence ID" value="NZ_BJXS01000002.1"/>
</dbReference>
<dbReference type="PANTHER" id="PTHR30203:SF33">
    <property type="entry name" value="BLR4455 PROTEIN"/>
    <property type="match status" value="1"/>
</dbReference>
<dbReference type="Proteomes" id="UP000188604">
    <property type="component" value="Chromosome"/>
</dbReference>
<dbReference type="InterPro" id="IPR003423">
    <property type="entry name" value="OMP_efflux"/>
</dbReference>
<dbReference type="Gene3D" id="2.20.200.10">
    <property type="entry name" value="Outer membrane efflux proteins (OEP)"/>
    <property type="match status" value="1"/>
</dbReference>
<comment type="subcellular location">
    <subcellularLocation>
        <location evidence="2">Cell membrane</location>
        <topology evidence="2">Lipid-anchor</topology>
    </subcellularLocation>
</comment>
<evidence type="ECO:0000256" key="2">
    <source>
        <dbReference type="RuleBase" id="RU362097"/>
    </source>
</evidence>
<dbReference type="Gene3D" id="1.20.1600.10">
    <property type="entry name" value="Outer membrane efflux proteins (OEP)"/>
    <property type="match status" value="1"/>
</dbReference>
<keyword evidence="2" id="KW-0472">Membrane</keyword>
<keyword evidence="2" id="KW-0449">Lipoprotein</keyword>
<dbReference type="SUPFAM" id="SSF56954">
    <property type="entry name" value="Outer membrane efflux proteins (OEP)"/>
    <property type="match status" value="1"/>
</dbReference>
<dbReference type="GO" id="GO:0015562">
    <property type="term" value="F:efflux transmembrane transporter activity"/>
    <property type="evidence" value="ECO:0007669"/>
    <property type="project" value="InterPro"/>
</dbReference>
<dbReference type="InterPro" id="IPR010131">
    <property type="entry name" value="MdtP/NodT-like"/>
</dbReference>
<dbReference type="KEGG" id="nch:A0U93_06345"/>
<dbReference type="Pfam" id="PF02321">
    <property type="entry name" value="OEP"/>
    <property type="match status" value="2"/>
</dbReference>
<comment type="similarity">
    <text evidence="1 2">Belongs to the outer membrane factor (OMF) (TC 1.B.17) family.</text>
</comment>
<dbReference type="OrthoDB" id="9783100at2"/>
<evidence type="ECO:0000313" key="4">
    <source>
        <dbReference type="Proteomes" id="UP000188604"/>
    </source>
</evidence>
<dbReference type="GO" id="GO:0005886">
    <property type="term" value="C:plasma membrane"/>
    <property type="evidence" value="ECO:0007669"/>
    <property type="project" value="UniProtKB-SubCell"/>
</dbReference>
<keyword evidence="2" id="KW-1134">Transmembrane beta strand</keyword>
<reference evidence="3 4" key="1">
    <citation type="submission" date="2016-03" db="EMBL/GenBank/DDBJ databases">
        <title>Acetic acid bacteria sequencing.</title>
        <authorList>
            <person name="Brandt J."/>
            <person name="Jakob F."/>
            <person name="Vogel R.F."/>
        </authorList>
    </citation>
    <scope>NUCLEOTIDE SEQUENCE [LARGE SCALE GENOMIC DNA]</scope>
    <source>
        <strain evidence="3 4">NBRC 101099</strain>
    </source>
</reference>